<protein>
    <recommendedName>
        <fullName evidence="4">RNI-like protein</fullName>
    </recommendedName>
</protein>
<keyword evidence="1" id="KW-0732">Signal</keyword>
<dbReference type="AlphaFoldDB" id="A0A1Y2AXU6"/>
<keyword evidence="3" id="KW-1185">Reference proteome</keyword>
<reference evidence="2 3" key="1">
    <citation type="submission" date="2016-08" db="EMBL/GenBank/DDBJ databases">
        <title>A Parts List for Fungal Cellulosomes Revealed by Comparative Genomics.</title>
        <authorList>
            <consortium name="DOE Joint Genome Institute"/>
            <person name="Haitjema C.H."/>
            <person name="Gilmore S.P."/>
            <person name="Henske J.K."/>
            <person name="Solomon K.V."/>
            <person name="De Groot R."/>
            <person name="Kuo A."/>
            <person name="Mondo S.J."/>
            <person name="Salamov A.A."/>
            <person name="Labutti K."/>
            <person name="Zhao Z."/>
            <person name="Chiniquy J."/>
            <person name="Barry K."/>
            <person name="Brewer H.M."/>
            <person name="Purvine S.O."/>
            <person name="Wright A.T."/>
            <person name="Boxma B."/>
            <person name="Van Alen T."/>
            <person name="Hackstein J.H."/>
            <person name="Baker S.E."/>
            <person name="Grigoriev I.V."/>
            <person name="O'Malley M.A."/>
        </authorList>
    </citation>
    <scope>NUCLEOTIDE SEQUENCE [LARGE SCALE GENOMIC DNA]</scope>
    <source>
        <strain evidence="2 3">G1</strain>
    </source>
</reference>
<feature type="signal peptide" evidence="1">
    <location>
        <begin position="1"/>
        <end position="21"/>
    </location>
</feature>
<dbReference type="Gene3D" id="3.80.10.10">
    <property type="entry name" value="Ribonuclease Inhibitor"/>
    <property type="match status" value="1"/>
</dbReference>
<gene>
    <name evidence="2" type="ORF">LY90DRAFT_96050</name>
</gene>
<dbReference type="Proteomes" id="UP000193920">
    <property type="component" value="Unassembled WGS sequence"/>
</dbReference>
<evidence type="ECO:0000313" key="2">
    <source>
        <dbReference type="EMBL" id="ORY27409.1"/>
    </source>
</evidence>
<evidence type="ECO:0000256" key="1">
    <source>
        <dbReference type="SAM" id="SignalP"/>
    </source>
</evidence>
<feature type="chain" id="PRO_5013186391" description="RNI-like protein" evidence="1">
    <location>
        <begin position="22"/>
        <end position="284"/>
    </location>
</feature>
<evidence type="ECO:0008006" key="4">
    <source>
        <dbReference type="Google" id="ProtNLM"/>
    </source>
</evidence>
<accession>A0A1Y2AXU6</accession>
<dbReference type="InterPro" id="IPR032675">
    <property type="entry name" value="LRR_dom_sf"/>
</dbReference>
<dbReference type="EMBL" id="MCOG01000193">
    <property type="protein sequence ID" value="ORY27409.1"/>
    <property type="molecule type" value="Genomic_DNA"/>
</dbReference>
<sequence>MHLKTILKGTICAFFTSLSLASYIDDCEEIYNKINDSENIITGCEINDFDEVTSIEIYNNGKITKNDLNLIFSFNSINDFTFMEEKGNCSLLKGISKLNNLNSMTIQSYKGYIDNYVLKELTFVKKLNFINSNISEENIEVIASLPNLEELSFFKPGFNKNITFATLKNNKNITSVKIQGSNDDTVLTYDLIKNLRNVKKLTIKNMVLTQEQFNEITTLSNLEQLSLIFFNGKKEFKVKSFDSVENLTHLSVLEFSSNLKSIPEFVYKIPNLKKFIFNNRSVKL</sequence>
<dbReference type="SUPFAM" id="SSF52047">
    <property type="entry name" value="RNI-like"/>
    <property type="match status" value="1"/>
</dbReference>
<proteinExistence type="predicted"/>
<name>A0A1Y2AXU6_9FUNG</name>
<organism evidence="2 3">
    <name type="scientific">Neocallimastix californiae</name>
    <dbReference type="NCBI Taxonomy" id="1754190"/>
    <lineage>
        <taxon>Eukaryota</taxon>
        <taxon>Fungi</taxon>
        <taxon>Fungi incertae sedis</taxon>
        <taxon>Chytridiomycota</taxon>
        <taxon>Chytridiomycota incertae sedis</taxon>
        <taxon>Neocallimastigomycetes</taxon>
        <taxon>Neocallimastigales</taxon>
        <taxon>Neocallimastigaceae</taxon>
        <taxon>Neocallimastix</taxon>
    </lineage>
</organism>
<comment type="caution">
    <text evidence="2">The sequence shown here is derived from an EMBL/GenBank/DDBJ whole genome shotgun (WGS) entry which is preliminary data.</text>
</comment>
<evidence type="ECO:0000313" key="3">
    <source>
        <dbReference type="Proteomes" id="UP000193920"/>
    </source>
</evidence>